<evidence type="ECO:0000256" key="2">
    <source>
        <dbReference type="ARBA" id="ARBA00006706"/>
    </source>
</evidence>
<evidence type="ECO:0000256" key="3">
    <source>
        <dbReference type="ARBA" id="ARBA00022679"/>
    </source>
</evidence>
<dbReference type="SFLD" id="SFLDS00005">
    <property type="entry name" value="Isoprenoid_Synthase_Type_I"/>
    <property type="match status" value="1"/>
</dbReference>
<dbReference type="GO" id="GO:0008299">
    <property type="term" value="P:isoprenoid biosynthetic process"/>
    <property type="evidence" value="ECO:0007669"/>
    <property type="project" value="InterPro"/>
</dbReference>
<name>A0A4R4ZKP3_9ACTN</name>
<dbReference type="SUPFAM" id="SSF48576">
    <property type="entry name" value="Terpenoid synthases"/>
    <property type="match status" value="1"/>
</dbReference>
<evidence type="ECO:0000256" key="1">
    <source>
        <dbReference type="ARBA" id="ARBA00001946"/>
    </source>
</evidence>
<comment type="similarity">
    <text evidence="2 6">Belongs to the FPP/GGPP synthase family.</text>
</comment>
<proteinExistence type="inferred from homology"/>
<keyword evidence="3 6" id="KW-0808">Transferase</keyword>
<evidence type="ECO:0000256" key="4">
    <source>
        <dbReference type="ARBA" id="ARBA00022723"/>
    </source>
</evidence>
<dbReference type="InterPro" id="IPR008949">
    <property type="entry name" value="Isoprenoid_synthase_dom_sf"/>
</dbReference>
<evidence type="ECO:0000313" key="8">
    <source>
        <dbReference type="Proteomes" id="UP000295124"/>
    </source>
</evidence>
<reference evidence="7 8" key="1">
    <citation type="submission" date="2019-03" db="EMBL/GenBank/DDBJ databases">
        <title>Draft genome sequences of novel Actinobacteria.</title>
        <authorList>
            <person name="Sahin N."/>
            <person name="Ay H."/>
            <person name="Saygin H."/>
        </authorList>
    </citation>
    <scope>NUCLEOTIDE SEQUENCE [LARGE SCALE GENOMIC DNA]</scope>
    <source>
        <strain evidence="7 8">JCM 13523</strain>
    </source>
</reference>
<accession>A0A4R4ZKP3</accession>
<dbReference type="PROSITE" id="PS00444">
    <property type="entry name" value="POLYPRENYL_SYNTHASE_2"/>
    <property type="match status" value="1"/>
</dbReference>
<dbReference type="Gene3D" id="1.10.600.10">
    <property type="entry name" value="Farnesyl Diphosphate Synthase"/>
    <property type="match status" value="1"/>
</dbReference>
<dbReference type="Pfam" id="PF00348">
    <property type="entry name" value="polyprenyl_synt"/>
    <property type="match status" value="1"/>
</dbReference>
<dbReference type="GO" id="GO:0046872">
    <property type="term" value="F:metal ion binding"/>
    <property type="evidence" value="ECO:0007669"/>
    <property type="project" value="UniProtKB-KW"/>
</dbReference>
<dbReference type="CDD" id="cd00685">
    <property type="entry name" value="Trans_IPPS_HT"/>
    <property type="match status" value="1"/>
</dbReference>
<keyword evidence="5" id="KW-0460">Magnesium</keyword>
<dbReference type="SFLD" id="SFLDG01017">
    <property type="entry name" value="Polyprenyl_Transferase_Like"/>
    <property type="match status" value="1"/>
</dbReference>
<dbReference type="InterPro" id="IPR033749">
    <property type="entry name" value="Polyprenyl_synt_CS"/>
</dbReference>
<comment type="cofactor">
    <cofactor evidence="1">
        <name>Mg(2+)</name>
        <dbReference type="ChEBI" id="CHEBI:18420"/>
    </cofactor>
</comment>
<evidence type="ECO:0000313" key="7">
    <source>
        <dbReference type="EMBL" id="TDD57342.1"/>
    </source>
</evidence>
<dbReference type="AlphaFoldDB" id="A0A4R4ZKP3"/>
<dbReference type="OrthoDB" id="4497239at2"/>
<dbReference type="PANTHER" id="PTHR12001">
    <property type="entry name" value="GERANYLGERANYL PYROPHOSPHATE SYNTHASE"/>
    <property type="match status" value="1"/>
</dbReference>
<dbReference type="InterPro" id="IPR000092">
    <property type="entry name" value="Polyprenyl_synt"/>
</dbReference>
<organism evidence="7 8">
    <name type="scientific">Kribbella antibiotica</name>
    <dbReference type="NCBI Taxonomy" id="190195"/>
    <lineage>
        <taxon>Bacteria</taxon>
        <taxon>Bacillati</taxon>
        <taxon>Actinomycetota</taxon>
        <taxon>Actinomycetes</taxon>
        <taxon>Propionibacteriales</taxon>
        <taxon>Kribbellaceae</taxon>
        <taxon>Kribbella</taxon>
    </lineage>
</organism>
<evidence type="ECO:0000256" key="6">
    <source>
        <dbReference type="RuleBase" id="RU004466"/>
    </source>
</evidence>
<keyword evidence="8" id="KW-1185">Reference proteome</keyword>
<evidence type="ECO:0000256" key="5">
    <source>
        <dbReference type="ARBA" id="ARBA00022842"/>
    </source>
</evidence>
<sequence length="347" mass="36967">MSPTPLPAESLGFAFADEALEARVRAGLESVEQALRDSTESEAPFVTAAAQHVMVAGGKRFRPLLVLIAAEFGPAPAADEVELVRDDVVKAAVVVELTHVATLHHDDVMDEAALRRGSATANARWDNSVAILSGDWLFARASDLVADLGPDAVRIQARTFSRLVEGQIRETLGVTEGQDPLKHYLSVVADKTGSLIATSALFGARFAGASEEIQESLRAFGEEIGVAFQLADDILDIAGDSGQSGKTPGTDLREGVPTLPVLIFRAQADPSNPDDARLLELLDSDLSDDARLAETLDLLRAHPAFAQAEDDVRRRAADARKLLSSLPDCSARQALDSLCDLVVTRSV</sequence>
<keyword evidence="4" id="KW-0479">Metal-binding</keyword>
<gene>
    <name evidence="7" type="ORF">E1263_24225</name>
</gene>
<dbReference type="RefSeq" id="WP_132171168.1">
    <property type="nucleotide sequence ID" value="NZ_SMKX01000077.1"/>
</dbReference>
<comment type="caution">
    <text evidence="7">The sequence shown here is derived from an EMBL/GenBank/DDBJ whole genome shotgun (WGS) entry which is preliminary data.</text>
</comment>
<dbReference type="Proteomes" id="UP000295124">
    <property type="component" value="Unassembled WGS sequence"/>
</dbReference>
<protein>
    <submittedName>
        <fullName evidence="7">Polyprenyl synthetase family protein</fullName>
    </submittedName>
</protein>
<dbReference type="EMBL" id="SMKX01000077">
    <property type="protein sequence ID" value="TDD57342.1"/>
    <property type="molecule type" value="Genomic_DNA"/>
</dbReference>
<dbReference type="PANTHER" id="PTHR12001:SF69">
    <property type="entry name" value="ALL TRANS-POLYPRENYL-DIPHOSPHATE SYNTHASE PDSS1"/>
    <property type="match status" value="1"/>
</dbReference>
<dbReference type="GO" id="GO:0004659">
    <property type="term" value="F:prenyltransferase activity"/>
    <property type="evidence" value="ECO:0007669"/>
    <property type="project" value="InterPro"/>
</dbReference>